<organism evidence="1 2">
    <name type="scientific">Paenibacillus aceti</name>
    <dbReference type="NCBI Taxonomy" id="1820010"/>
    <lineage>
        <taxon>Bacteria</taxon>
        <taxon>Bacillati</taxon>
        <taxon>Bacillota</taxon>
        <taxon>Bacilli</taxon>
        <taxon>Bacillales</taxon>
        <taxon>Paenibacillaceae</taxon>
        <taxon>Paenibacillus</taxon>
    </lineage>
</organism>
<reference evidence="2" key="1">
    <citation type="journal article" date="2019" name="Int. J. Syst. Evol. Microbiol.">
        <title>The Global Catalogue of Microorganisms (GCM) 10K type strain sequencing project: providing services to taxonomists for standard genome sequencing and annotation.</title>
        <authorList>
            <consortium name="The Broad Institute Genomics Platform"/>
            <consortium name="The Broad Institute Genome Sequencing Center for Infectious Disease"/>
            <person name="Wu L."/>
            <person name="Ma J."/>
        </authorList>
    </citation>
    <scope>NUCLEOTIDE SEQUENCE [LARGE SCALE GENOMIC DNA]</scope>
    <source>
        <strain evidence="2">CGMCC 1.15420</strain>
    </source>
</reference>
<accession>A0ABQ1W765</accession>
<keyword evidence="2" id="KW-1185">Reference proteome</keyword>
<name>A0ABQ1W765_9BACL</name>
<comment type="caution">
    <text evidence="1">The sequence shown here is derived from an EMBL/GenBank/DDBJ whole genome shotgun (WGS) entry which is preliminary data.</text>
</comment>
<protein>
    <submittedName>
        <fullName evidence="1">Uncharacterized protein</fullName>
    </submittedName>
</protein>
<proteinExistence type="predicted"/>
<dbReference type="EMBL" id="BMIW01000040">
    <property type="protein sequence ID" value="GGG14835.1"/>
    <property type="molecule type" value="Genomic_DNA"/>
</dbReference>
<evidence type="ECO:0000313" key="2">
    <source>
        <dbReference type="Proteomes" id="UP000608420"/>
    </source>
</evidence>
<gene>
    <name evidence="1" type="ORF">GCM10010913_40880</name>
</gene>
<dbReference type="Proteomes" id="UP000608420">
    <property type="component" value="Unassembled WGS sequence"/>
</dbReference>
<sequence length="59" mass="6757">MFCNRTPLPKNKKEILEYNDKLYITFEDGITEIELRYKAIKPATNIFIRSGDSSSGQTG</sequence>
<evidence type="ECO:0000313" key="1">
    <source>
        <dbReference type="EMBL" id="GGG14835.1"/>
    </source>
</evidence>